<dbReference type="Proteomes" id="UP000298246">
    <property type="component" value="Unassembled WGS sequence"/>
</dbReference>
<feature type="domain" description="SLH" evidence="9">
    <location>
        <begin position="993"/>
        <end position="1051"/>
    </location>
</feature>
<dbReference type="InterPro" id="IPR050131">
    <property type="entry name" value="Peptidase_S8_subtilisin-like"/>
</dbReference>
<feature type="domain" description="SLH" evidence="9">
    <location>
        <begin position="924"/>
        <end position="987"/>
    </location>
</feature>
<dbReference type="GO" id="GO:0046872">
    <property type="term" value="F:metal ion binding"/>
    <property type="evidence" value="ECO:0007669"/>
    <property type="project" value="UniProtKB-KW"/>
</dbReference>
<evidence type="ECO:0000256" key="4">
    <source>
        <dbReference type="ARBA" id="ARBA00022801"/>
    </source>
</evidence>
<dbReference type="InterPro" id="IPR034202">
    <property type="entry name" value="Subtilisin_Carlsberg-like"/>
</dbReference>
<feature type="active site" description="Charge relay system" evidence="6 7">
    <location>
        <position position="165"/>
    </location>
</feature>
<dbReference type="EMBL" id="MYFO01000003">
    <property type="protein sequence ID" value="TFE91022.1"/>
    <property type="molecule type" value="Genomic_DNA"/>
</dbReference>
<evidence type="ECO:0000259" key="9">
    <source>
        <dbReference type="PROSITE" id="PS51272"/>
    </source>
</evidence>
<dbReference type="GO" id="GO:0006508">
    <property type="term" value="P:proteolysis"/>
    <property type="evidence" value="ECO:0007669"/>
    <property type="project" value="UniProtKB-KW"/>
</dbReference>
<evidence type="ECO:0000313" key="11">
    <source>
        <dbReference type="Proteomes" id="UP000298246"/>
    </source>
</evidence>
<dbReference type="Pfam" id="PF00395">
    <property type="entry name" value="SLH"/>
    <property type="match status" value="3"/>
</dbReference>
<dbReference type="AlphaFoldDB" id="A0A4Y8Q8Z8"/>
<evidence type="ECO:0000256" key="7">
    <source>
        <dbReference type="PROSITE-ProRule" id="PRU01240"/>
    </source>
</evidence>
<dbReference type="OrthoDB" id="9798386at2"/>
<dbReference type="InterPro" id="IPR015500">
    <property type="entry name" value="Peptidase_S8_subtilisin-rel"/>
</dbReference>
<comment type="similarity">
    <text evidence="1 7 8">Belongs to the peptidase S8 family.</text>
</comment>
<evidence type="ECO:0000256" key="5">
    <source>
        <dbReference type="ARBA" id="ARBA00022825"/>
    </source>
</evidence>
<protein>
    <recommendedName>
        <fullName evidence="9">SLH domain-containing protein</fullName>
    </recommendedName>
</protein>
<evidence type="ECO:0000313" key="10">
    <source>
        <dbReference type="EMBL" id="TFE91022.1"/>
    </source>
</evidence>
<keyword evidence="11" id="KW-1185">Reference proteome</keyword>
<dbReference type="Pfam" id="PF00082">
    <property type="entry name" value="Peptidase_S8"/>
    <property type="match status" value="1"/>
</dbReference>
<name>A0A4Y8Q8Z8_9BACL</name>
<dbReference type="PROSITE" id="PS51272">
    <property type="entry name" value="SLH"/>
    <property type="match status" value="3"/>
</dbReference>
<dbReference type="InterPro" id="IPR000209">
    <property type="entry name" value="Peptidase_S8/S53_dom"/>
</dbReference>
<keyword evidence="3" id="KW-0479">Metal-binding</keyword>
<proteinExistence type="inferred from homology"/>
<dbReference type="PROSITE" id="PS00137">
    <property type="entry name" value="SUBTILASE_HIS"/>
    <property type="match status" value="1"/>
</dbReference>
<dbReference type="PROSITE" id="PS00138">
    <property type="entry name" value="SUBTILASE_SER"/>
    <property type="match status" value="1"/>
</dbReference>
<reference evidence="10 11" key="1">
    <citation type="submission" date="2017-03" db="EMBL/GenBank/DDBJ databases">
        <title>Isolation of Levoglucosan Utilizing Bacteria.</title>
        <authorList>
            <person name="Arya A.S."/>
        </authorList>
    </citation>
    <scope>NUCLEOTIDE SEQUENCE [LARGE SCALE GENOMIC DNA]</scope>
    <source>
        <strain evidence="10 11">MEC069</strain>
    </source>
</reference>
<keyword evidence="5 7" id="KW-0720">Serine protease</keyword>
<dbReference type="PROSITE" id="PS51892">
    <property type="entry name" value="SUBTILASE"/>
    <property type="match status" value="1"/>
</dbReference>
<feature type="domain" description="SLH" evidence="9">
    <location>
        <begin position="864"/>
        <end position="921"/>
    </location>
</feature>
<dbReference type="PANTHER" id="PTHR43806">
    <property type="entry name" value="PEPTIDASE S8"/>
    <property type="match status" value="1"/>
</dbReference>
<feature type="active site" description="Charge relay system" evidence="6 7">
    <location>
        <position position="198"/>
    </location>
</feature>
<comment type="caution">
    <text evidence="10">The sequence shown here is derived from an EMBL/GenBank/DDBJ whole genome shotgun (WGS) entry which is preliminary data.</text>
</comment>
<dbReference type="CDD" id="cd07477">
    <property type="entry name" value="Peptidases_S8_Subtilisin_subset"/>
    <property type="match status" value="1"/>
</dbReference>
<dbReference type="InterPro" id="IPR023827">
    <property type="entry name" value="Peptidase_S8_Asp-AS"/>
</dbReference>
<dbReference type="InterPro" id="IPR023828">
    <property type="entry name" value="Peptidase_S8_Ser-AS"/>
</dbReference>
<evidence type="ECO:0000256" key="3">
    <source>
        <dbReference type="ARBA" id="ARBA00022723"/>
    </source>
</evidence>
<organism evidence="10 11">
    <name type="scientific">Paenibacillus athensensis</name>
    <dbReference type="NCBI Taxonomy" id="1967502"/>
    <lineage>
        <taxon>Bacteria</taxon>
        <taxon>Bacillati</taxon>
        <taxon>Bacillota</taxon>
        <taxon>Bacilli</taxon>
        <taxon>Bacillales</taxon>
        <taxon>Paenibacillaceae</taxon>
        <taxon>Paenibacillus</taxon>
    </lineage>
</organism>
<dbReference type="InterPro" id="IPR001119">
    <property type="entry name" value="SLH_dom"/>
</dbReference>
<accession>A0A4Y8Q8Z8</accession>
<dbReference type="SUPFAM" id="SSF52743">
    <property type="entry name" value="Subtilisin-like"/>
    <property type="match status" value="1"/>
</dbReference>
<dbReference type="RefSeq" id="WP_134750014.1">
    <property type="nucleotide sequence ID" value="NZ_MYFO02000007.1"/>
</dbReference>
<evidence type="ECO:0000256" key="2">
    <source>
        <dbReference type="ARBA" id="ARBA00022670"/>
    </source>
</evidence>
<gene>
    <name evidence="10" type="ORF">B5M42_04170</name>
</gene>
<keyword evidence="4 7" id="KW-0378">Hydrolase</keyword>
<keyword evidence="2 7" id="KW-0645">Protease</keyword>
<evidence type="ECO:0000256" key="8">
    <source>
        <dbReference type="RuleBase" id="RU003355"/>
    </source>
</evidence>
<dbReference type="PANTHER" id="PTHR43806:SF11">
    <property type="entry name" value="CEREVISIN-RELATED"/>
    <property type="match status" value="1"/>
</dbReference>
<dbReference type="PRINTS" id="PR00723">
    <property type="entry name" value="SUBTILISIN"/>
</dbReference>
<feature type="active site" description="Charge relay system" evidence="6 7">
    <location>
        <position position="375"/>
    </location>
</feature>
<dbReference type="InterPro" id="IPR036852">
    <property type="entry name" value="Peptidase_S8/S53_dom_sf"/>
</dbReference>
<evidence type="ECO:0000256" key="6">
    <source>
        <dbReference type="PIRSR" id="PIRSR615500-1"/>
    </source>
</evidence>
<dbReference type="GO" id="GO:0004252">
    <property type="term" value="F:serine-type endopeptidase activity"/>
    <property type="evidence" value="ECO:0007669"/>
    <property type="project" value="UniProtKB-UniRule"/>
</dbReference>
<dbReference type="PROSITE" id="PS00136">
    <property type="entry name" value="SUBTILASE_ASP"/>
    <property type="match status" value="1"/>
</dbReference>
<evidence type="ECO:0000256" key="1">
    <source>
        <dbReference type="ARBA" id="ARBA00011073"/>
    </source>
</evidence>
<sequence length="1051" mass="112344">MVHKKMYAGILAGLVLGAGLLLPARGYAAETGPQAEASAAAPTATKDVVPGKVLVKYKPSAHSGSLTLQARSAAPADWTTLSFNPATAVADKMAELQSDPDVAYVEPVYKIHLSAAAPQPAISGTLYDGDESYMKTWGKAAADLNNLGDFSTVQHNQQVTVAVIDTGVDLSHPDLVDAIVPGYDFVNNDTVAQDDNGHGTHVAGIVGANTVTGTVYGVAPGVKIMPLKVLDQDGYGDTALLIQALQYAMDHHADVVNMSLGSLVDSRALHDVIKTAYSQHIVMVAAAGNDSNHWIQNEPGQMDNPAQDTQRYAKLATYPAAYEEVISVGAVAQLPDSSYAIADFSNVGKVDVVAPGVQIDSTKLGGGYTYMSGTSMASPFVAGLSALLKANNAALDDDDIATILRTSVKPAFLHDTEQFDYVNFTEYPNNAVSPAMAYGSGLIQGLRAFQLPRLKMTRASVNFPTYQDVTYQFTMLDVHDSVVNATYGVSLEARHYEELAISRESDTSYSYGSFYNGSLVNGQVQLTTTISSNNPVYYFYVFGSWVETGEGGKTYVHRSNIETFLNRPVVPSVSLPSGEYSGAQNVTITSPYLEGEVYYRLQDASGTSYGKFTMMGGSLRISKSSVLTVATRNNSVFSEDAVYQYTIQTPASGGWGGGGGGGGGGSTQTPPTLTNGKMVYALTPARIDLLIDLNKDTKELTLDATTKEKLDVLTIEFDADVIAKAASRNKSIVIKGNDVSLQIPPNALPVKDESVPFRFQSTLKAAPGMSGYQAASPVYDFSFTVDGAPVTQFNQPIQATFTYDKSKVKDPAHLGVYVLDEQTGAWTSVGGTLNSNGTISAKLPHFSQYAVLETRADDQTQPAHDPRTFSDIQQHWAQKEIESLVAQHIVDGFDAASFQPDASMTRAQFVTLLTKAFHLERHGSATGFTDVADDAWYREAVYAAYEANIVSGVSEKEFAPSASITREQMAVMMVNAYLYATGKKLSDLIVTDEVKFSDEGAVSSWARTSVRIASGLGLIHGTPTGGFEPSSICTRAQAAVVISRMLDTLKK</sequence>
<dbReference type="Gene3D" id="3.40.50.200">
    <property type="entry name" value="Peptidase S8/S53 domain"/>
    <property type="match status" value="1"/>
</dbReference>
<dbReference type="InterPro" id="IPR022398">
    <property type="entry name" value="Peptidase_S8_His-AS"/>
</dbReference>